<evidence type="ECO:0000259" key="9">
    <source>
        <dbReference type="Pfam" id="PF23878"/>
    </source>
</evidence>
<dbReference type="GO" id="GO:0033588">
    <property type="term" value="C:elongator holoenzyme complex"/>
    <property type="evidence" value="ECO:0007669"/>
    <property type="project" value="InterPro"/>
</dbReference>
<comment type="pathway">
    <text evidence="1">tRNA modification; 5-methoxycarbonylmethyl-2-thiouridine-tRNA biosynthesis.</text>
</comment>
<dbReference type="PANTHER" id="PTHR12747:SF0">
    <property type="entry name" value="ELONGATOR COMPLEX PROTEIN 1"/>
    <property type="match status" value="1"/>
</dbReference>
<evidence type="ECO:0000256" key="4">
    <source>
        <dbReference type="ARBA" id="ARBA00022694"/>
    </source>
</evidence>
<dbReference type="UniPathway" id="UPA00988"/>
<dbReference type="Pfam" id="PF23936">
    <property type="entry name" value="HB_ELP1"/>
    <property type="match status" value="1"/>
</dbReference>
<evidence type="ECO:0000256" key="3">
    <source>
        <dbReference type="ARBA" id="ARBA00022490"/>
    </source>
</evidence>
<dbReference type="SUPFAM" id="SSF82171">
    <property type="entry name" value="DPP6 N-terminal domain-like"/>
    <property type="match status" value="1"/>
</dbReference>
<dbReference type="PIRSF" id="PIRSF017233">
    <property type="entry name" value="IKAP"/>
    <property type="match status" value="1"/>
</dbReference>
<accession>A0A2C9M037</accession>
<dbReference type="STRING" id="6526.A0A2C9M037"/>
<dbReference type="VEuPathDB" id="VectorBase:BGLB036859"/>
<protein>
    <recommendedName>
        <fullName evidence="5 6">Elongator complex protein 1</fullName>
    </recommendedName>
</protein>
<dbReference type="Pfam" id="PF23925">
    <property type="entry name" value="A-sol_ELP1"/>
    <property type="match status" value="1"/>
</dbReference>
<name>A0A2C9M037_BIOGL</name>
<organism evidence="12 13">
    <name type="scientific">Biomphalaria glabrata</name>
    <name type="common">Bloodfluke planorb</name>
    <name type="synonym">Freshwater snail</name>
    <dbReference type="NCBI Taxonomy" id="6526"/>
    <lineage>
        <taxon>Eukaryota</taxon>
        <taxon>Metazoa</taxon>
        <taxon>Spiralia</taxon>
        <taxon>Lophotrochozoa</taxon>
        <taxon>Mollusca</taxon>
        <taxon>Gastropoda</taxon>
        <taxon>Heterobranchia</taxon>
        <taxon>Euthyneura</taxon>
        <taxon>Panpulmonata</taxon>
        <taxon>Hygrophila</taxon>
        <taxon>Lymnaeoidea</taxon>
        <taxon>Planorbidae</taxon>
        <taxon>Biomphalaria</taxon>
    </lineage>
</organism>
<dbReference type="InterPro" id="IPR056165">
    <property type="entry name" value="Beta-prop_ELP1_2nd"/>
</dbReference>
<dbReference type="Proteomes" id="UP000076420">
    <property type="component" value="Unassembled WGS sequence"/>
</dbReference>
<dbReference type="InterPro" id="IPR056169">
    <property type="entry name" value="HB_ELP1"/>
</dbReference>
<dbReference type="GO" id="GO:0000049">
    <property type="term" value="F:tRNA binding"/>
    <property type="evidence" value="ECO:0007669"/>
    <property type="project" value="TreeGrafter"/>
</dbReference>
<comment type="function">
    <text evidence="6">Component of the elongator complex which is required for multiple tRNA modifications, including mcm5U (5-methoxycarbonylmethyl uridine), mcm5s2U (5-methoxycarbonylmethyl-2-thiouridine), and ncm5U (5-carbamoylmethyl uridine). The elongator complex catalyzes formation of carboxymethyluridine in the wobble base at position 34 in tRNAs.</text>
</comment>
<dbReference type="InterPro" id="IPR056167">
    <property type="entry name" value="A-sol_ELP1"/>
</dbReference>
<dbReference type="Pfam" id="PF23878">
    <property type="entry name" value="TPR_ELP1"/>
    <property type="match status" value="1"/>
</dbReference>
<feature type="domain" description="ELP1 alpha-solenoid" evidence="10">
    <location>
        <begin position="703"/>
        <end position="908"/>
    </location>
</feature>
<evidence type="ECO:0000259" key="11">
    <source>
        <dbReference type="Pfam" id="PF23936"/>
    </source>
</evidence>
<evidence type="ECO:0000259" key="8">
    <source>
        <dbReference type="Pfam" id="PF23797"/>
    </source>
</evidence>
<dbReference type="VEuPathDB" id="VectorBase:BGLAX_044187"/>
<evidence type="ECO:0000256" key="1">
    <source>
        <dbReference type="ARBA" id="ARBA00005043"/>
    </source>
</evidence>
<dbReference type="KEGG" id="bgt:106079975"/>
<evidence type="ECO:0000256" key="6">
    <source>
        <dbReference type="PIRNR" id="PIRNR017233"/>
    </source>
</evidence>
<dbReference type="InterPro" id="IPR056166">
    <property type="entry name" value="TPR_ELP1"/>
</dbReference>
<gene>
    <name evidence="12" type="primary">106079975</name>
</gene>
<evidence type="ECO:0000313" key="12">
    <source>
        <dbReference type="EnsemblMetazoa" id="BGLB036859-PA"/>
    </source>
</evidence>
<keyword evidence="3 6" id="KW-0963">Cytoplasm</keyword>
<comment type="subcellular location">
    <subcellularLocation>
        <location evidence="6">Cytoplasm</location>
    </subcellularLocation>
    <subcellularLocation>
        <location evidence="6">Nucleus</location>
    </subcellularLocation>
</comment>
<dbReference type="GO" id="GO:0005829">
    <property type="term" value="C:cytosol"/>
    <property type="evidence" value="ECO:0007669"/>
    <property type="project" value="TreeGrafter"/>
</dbReference>
<dbReference type="PANTHER" id="PTHR12747">
    <property type="entry name" value="ELONGATOR COMPLEX PROTEIN 1"/>
    <property type="match status" value="1"/>
</dbReference>
<feature type="domain" description="ELP1 three-helical bundle" evidence="11">
    <location>
        <begin position="1087"/>
        <end position="1259"/>
    </location>
</feature>
<evidence type="ECO:0000259" key="10">
    <source>
        <dbReference type="Pfam" id="PF23925"/>
    </source>
</evidence>
<comment type="similarity">
    <text evidence="2 6">Belongs to the ELP1/IKA1 family.</text>
</comment>
<evidence type="ECO:0000256" key="5">
    <source>
        <dbReference type="ARBA" id="ARBA00029535"/>
    </source>
</evidence>
<feature type="domain" description="ELP1 TPR" evidence="9">
    <location>
        <begin position="915"/>
        <end position="1077"/>
    </location>
</feature>
<sequence length="1322" mass="148997">MRNLKLVDSRHVVETEALRDAQLISLDTEQNNIYVASSSHVVCYSFDGKEIASVPVQDSESDQSCLPIGLQYLGDQQALCLATDDGRICLWHLSNPEELECVGDVESGITAMGWSPDLELIVITTGENKLLLMTREFDVISEVGLFPDHEGEDGHITVGWGKKETQFHGSSGKQAAKQEHVVLHSASEHDNGNPLISWRGDGQFFVISSIEPNTGARFLYTWSRECVFQGRSEPVDGVQNCLSWKPSGSLIASVQKAHSSLSTLVIFYERNGLRHGQFNIQTVTTADVRVQFISWNQDSSVLAVCLEYTENDSKSSLLQLWTVNNYHWYLKQSLHFSSGVSMATWDPEQTYKMHVLSRSGTYSTFIWAWHTDCTPGRVDEDDALVAVIDGKQLLVTPIRKMVVPPPMSAYAITLPYPVRNVTFKTDSSGTSLAIYMANDQIAVFNCQGEGNNTSLVSYTGAGGGDGFVPQCKLPHLEDMYHIKFQTPEDQPSQIVHFLWISESQFLFTKSGQSCSILHRADICKGEKALVVRTSIELNNFVLSMAKNEETNTVAIELVNGEVFKFLPDKEDVQPWLSPSSQPVRFPYPCTEMSVTSFGQQEIVIGRTDRFRLFVNNTEIASNCTSFKVHNEFLLLTTFSHTIRCISRACQLNDLSSLSDTKSHPFDESIRRVERGSQIINIVANSTKVILQMPRGNLETIHPRALVLSSLKHLMDSDKMLEAFLMMRTHRINLNLLHDHNPSHFLSHIDQFIRQVDSPAHLNVLLTDLMEEDVTQTMYTASYSTKPDSTDTQTVGLQKSKVNRICDCFLDGLQKAGSDRFYQSILTAHVRKNPPDLEKALYVVWSLYGRDKSEKCASPEDALKYLLFLVDVNDLYNVALGMYNFDLVLMVAGKSQKDPKEYIPFLNQLRTLEENYRHYTIDKHLKKYSKALEHLVKCGDEHFQELLTLVSDHKLHAKALSLYKPGSAQFKSIAAMYGSYLRTKNRHDEAGIMFIKAEEWELALEAFQSARNWRQVFCMAGHLNYCSSTLSELAVKISGELKSSQMYKEAATVLEEYAQDPEEAIVALIQGSHWEESLRLMHRYKRLDLIETHLKEALEENWDHLMEMLSSQKAQFLQYKNRLTIVRAQKEKERSELDGGEWNETGADLFSDTSSITGATVTSLATSNSSRSTVLSKTGSARTRRKAENKKWSLKEGSKNEGFALVDALAKQMTVIYNMKDEVSSLMKMLIQFNYDQKATRLHEVYDEFLTLIDGSVGQIWNQSQTNKTAMMVGPNSTSSSLAKAVQSGQKVTDVEETLDPVLLAPPNLNKDSRWKLHIASKS</sequence>
<dbReference type="GO" id="GO:0005634">
    <property type="term" value="C:nucleus"/>
    <property type="evidence" value="ECO:0007669"/>
    <property type="project" value="UniProtKB-SubCell"/>
</dbReference>
<dbReference type="Gene3D" id="2.130.10.10">
    <property type="entry name" value="YVTN repeat-like/Quinoprotein amine dehydrogenase"/>
    <property type="match status" value="1"/>
</dbReference>
<evidence type="ECO:0000256" key="2">
    <source>
        <dbReference type="ARBA" id="ARBA00006086"/>
    </source>
</evidence>
<evidence type="ECO:0000313" key="13">
    <source>
        <dbReference type="Proteomes" id="UP000076420"/>
    </source>
</evidence>
<dbReference type="InterPro" id="IPR056164">
    <property type="entry name" value="Beta-prop_ELP1_1st"/>
</dbReference>
<dbReference type="InterPro" id="IPR006849">
    <property type="entry name" value="Elp1"/>
</dbReference>
<keyword evidence="4" id="KW-0819">tRNA processing</keyword>
<evidence type="ECO:0000259" key="7">
    <source>
        <dbReference type="Pfam" id="PF04762"/>
    </source>
</evidence>
<keyword evidence="6" id="KW-0539">Nucleus</keyword>
<proteinExistence type="inferred from homology"/>
<dbReference type="InterPro" id="IPR015943">
    <property type="entry name" value="WD40/YVTN_repeat-like_dom_sf"/>
</dbReference>
<feature type="domain" description="ELP1 first N-terminal beta-propeller" evidence="7">
    <location>
        <begin position="1"/>
        <end position="348"/>
    </location>
</feature>
<dbReference type="EnsemblMetazoa" id="BGLB036859-RA">
    <property type="protein sequence ID" value="BGLB036859-PA"/>
    <property type="gene ID" value="BGLB036859"/>
</dbReference>
<reference evidence="12" key="1">
    <citation type="submission" date="2020-05" db="UniProtKB">
        <authorList>
            <consortium name="EnsemblMetazoa"/>
        </authorList>
    </citation>
    <scope>IDENTIFICATION</scope>
    <source>
        <strain evidence="12">BB02</strain>
    </source>
</reference>
<dbReference type="OrthoDB" id="40048at2759"/>
<dbReference type="GO" id="GO:0002926">
    <property type="term" value="P:tRNA wobble base 5-methoxycarbonylmethyl-2-thiouridinylation"/>
    <property type="evidence" value="ECO:0007669"/>
    <property type="project" value="TreeGrafter"/>
</dbReference>
<dbReference type="Pfam" id="PF04762">
    <property type="entry name" value="Beta-prop_ELP1_1st"/>
    <property type="match status" value="1"/>
</dbReference>
<dbReference type="Pfam" id="PF23797">
    <property type="entry name" value="Beta-prop_ELP1_2nd"/>
    <property type="match status" value="1"/>
</dbReference>
<feature type="domain" description="ELP1 N-terminal second beta-propeller" evidence="8">
    <location>
        <begin position="387"/>
        <end position="679"/>
    </location>
</feature>